<dbReference type="Pfam" id="PF03243">
    <property type="entry name" value="MerB"/>
    <property type="match status" value="1"/>
</dbReference>
<accession>A0A1E7LTI5</accession>
<dbReference type="Gene3D" id="3.30.450.410">
    <property type="match status" value="1"/>
</dbReference>
<evidence type="ECO:0000313" key="2">
    <source>
        <dbReference type="Proteomes" id="UP000175971"/>
    </source>
</evidence>
<proteinExistence type="predicted"/>
<protein>
    <submittedName>
        <fullName evidence="1">Alkylmercury lyase</fullName>
    </submittedName>
</protein>
<dbReference type="InterPro" id="IPR004927">
    <property type="entry name" value="MerB"/>
</dbReference>
<evidence type="ECO:0000313" key="1">
    <source>
        <dbReference type="EMBL" id="OEV19461.1"/>
    </source>
</evidence>
<comment type="caution">
    <text evidence="1">The sequence shown here is derived from an EMBL/GenBank/DDBJ whole genome shotgun (WGS) entry which is preliminary data.</text>
</comment>
<dbReference type="OrthoDB" id="7185309at2"/>
<dbReference type="Proteomes" id="UP000175971">
    <property type="component" value="Unassembled WGS sequence"/>
</dbReference>
<sequence>MRITVLTVPDCPNAPVVRERITAALGGRDARVELIEVREEAEAARWQMTGSPTVLVDGVDPFAVAGAPASVSCRLYRDEEGRPGGAPSVEALRQAFAGTGVSASAPVEECCRDDRDVLDPIGRAGRGRSAPDERGLRAVHQAVLRHFAATGHAPEPADLAAAAASAGRTAADVLAELACEDFLTLDAAGRISAAYPFCAVPTPHRLRLASGVEAWAMCAIDALGVAAMLHQDVTVSSCDPVDGRPITVAFTDGTAHWEPAEAVVFVGQRDQAGPAATVCCDALNFFAGPTTAEAWARQHPEVQGRVTSQAEALRIAEQTFGPLLARE</sequence>
<gene>
    <name evidence="1" type="ORF">AN221_16750</name>
</gene>
<reference evidence="1 2" key="1">
    <citation type="journal article" date="2016" name="Front. Microbiol.">
        <title>Comparative Genomics Analysis of Streptomyces Species Reveals Their Adaptation to the Marine Environment and Their Diversity at the Genomic Level.</title>
        <authorList>
            <person name="Tian X."/>
            <person name="Zhang Z."/>
            <person name="Yang T."/>
            <person name="Chen M."/>
            <person name="Li J."/>
            <person name="Chen F."/>
            <person name="Yang J."/>
            <person name="Li W."/>
            <person name="Zhang B."/>
            <person name="Zhang Z."/>
            <person name="Wu J."/>
            <person name="Zhang C."/>
            <person name="Long L."/>
            <person name="Xiao J."/>
        </authorList>
    </citation>
    <scope>NUCLEOTIDE SEQUENCE [LARGE SCALE GENOMIC DNA]</scope>
    <source>
        <strain evidence="1 2">SCSIO M10372</strain>
    </source>
</reference>
<name>A0A1E7LTI5_9ACTN</name>
<dbReference type="AlphaFoldDB" id="A0A1E7LTI5"/>
<dbReference type="SUPFAM" id="SSF160387">
    <property type="entry name" value="NosL/MerB-like"/>
    <property type="match status" value="1"/>
</dbReference>
<keyword evidence="1" id="KW-0456">Lyase</keyword>
<dbReference type="EMBL" id="LJGZ01000083">
    <property type="protein sequence ID" value="OEV19461.1"/>
    <property type="molecule type" value="Genomic_DNA"/>
</dbReference>
<dbReference type="PATRIC" id="fig|518642.7.peg.4707"/>
<dbReference type="InterPro" id="IPR053717">
    <property type="entry name" value="MerB_lyase_sf"/>
</dbReference>
<keyword evidence="2" id="KW-1185">Reference proteome</keyword>
<organism evidence="1 2">
    <name type="scientific">Streptomyces nanshensis</name>
    <dbReference type="NCBI Taxonomy" id="518642"/>
    <lineage>
        <taxon>Bacteria</taxon>
        <taxon>Bacillati</taxon>
        <taxon>Actinomycetota</taxon>
        <taxon>Actinomycetes</taxon>
        <taxon>Kitasatosporales</taxon>
        <taxon>Streptomycetaceae</taxon>
        <taxon>Streptomyces</taxon>
    </lineage>
</organism>
<dbReference type="RefSeq" id="WP_070201648.1">
    <property type="nucleotide sequence ID" value="NZ_LJGZ01000083.1"/>
</dbReference>
<dbReference type="GO" id="GO:0018836">
    <property type="term" value="F:alkylmercury lyase activity"/>
    <property type="evidence" value="ECO:0007669"/>
    <property type="project" value="InterPro"/>
</dbReference>